<dbReference type="InterPro" id="IPR011990">
    <property type="entry name" value="TPR-like_helical_dom_sf"/>
</dbReference>
<gene>
    <name evidence="2" type="ORF">CCMP2556_LOCUS3093</name>
</gene>
<sequence>MAGHGSKRCKERATRASEFGCRKLQTSRWHLTRRLTALSRQRCWQKALAELQAFGFTNVFHINAAMLGLKSAEWPKALQLLLLLQVAGRQPDAVSLSSVLATQTWDLAARTFQKLQSNLVKTDERCFNSALLALRASPVWLRSVHFLEEMMQSQVVRSAVAESTVISGLPWRLCFAWLLSGQVIADRITWNAAISLSAKCLAWQAALQLFQAMHCFSLQQESASFLSLVAPKTPAWAAALATTDALLIAEDSRHKGRQLLAGAISAKLQWRAAIEFLRRYSRVSVKMDHISWSSTLCNAWCQALSALKTMKLVNLPIDQVTRRSVVISLERALCWPHALMLQHGDVTLKAGPWQQAGPGSITSREHCSTTCFSPGIAGSMETWPTAAVTDVSPSFATEAGCCTGAMANYALASEVSLRFCRYSWDQCIDHSSWPSSLLGSCVGFAPAHGGGNNGSSSSRSHQL</sequence>
<accession>A0ABP0HVV8</accession>
<evidence type="ECO:0000313" key="3">
    <source>
        <dbReference type="Proteomes" id="UP001642484"/>
    </source>
</evidence>
<protein>
    <recommendedName>
        <fullName evidence="4">Pentatricopeptide repeat-containing protein, chloroplastic</fullName>
    </recommendedName>
</protein>
<evidence type="ECO:0008006" key="4">
    <source>
        <dbReference type="Google" id="ProtNLM"/>
    </source>
</evidence>
<evidence type="ECO:0000313" key="2">
    <source>
        <dbReference type="EMBL" id="CAK8993035.1"/>
    </source>
</evidence>
<dbReference type="PANTHER" id="PTHR47447">
    <property type="entry name" value="OS03G0856100 PROTEIN"/>
    <property type="match status" value="1"/>
</dbReference>
<keyword evidence="1" id="KW-0677">Repeat</keyword>
<dbReference type="Proteomes" id="UP001642484">
    <property type="component" value="Unassembled WGS sequence"/>
</dbReference>
<proteinExistence type="predicted"/>
<keyword evidence="3" id="KW-1185">Reference proteome</keyword>
<dbReference type="EMBL" id="CAXAMN010001181">
    <property type="protein sequence ID" value="CAK8993035.1"/>
    <property type="molecule type" value="Genomic_DNA"/>
</dbReference>
<dbReference type="Gene3D" id="1.25.40.10">
    <property type="entry name" value="Tetratricopeptide repeat domain"/>
    <property type="match status" value="2"/>
</dbReference>
<comment type="caution">
    <text evidence="2">The sequence shown here is derived from an EMBL/GenBank/DDBJ whole genome shotgun (WGS) entry which is preliminary data.</text>
</comment>
<dbReference type="PANTHER" id="PTHR47447:SF17">
    <property type="entry name" value="OS12G0638900 PROTEIN"/>
    <property type="match status" value="1"/>
</dbReference>
<evidence type="ECO:0000256" key="1">
    <source>
        <dbReference type="ARBA" id="ARBA00022737"/>
    </source>
</evidence>
<organism evidence="2 3">
    <name type="scientific">Durusdinium trenchii</name>
    <dbReference type="NCBI Taxonomy" id="1381693"/>
    <lineage>
        <taxon>Eukaryota</taxon>
        <taxon>Sar</taxon>
        <taxon>Alveolata</taxon>
        <taxon>Dinophyceae</taxon>
        <taxon>Suessiales</taxon>
        <taxon>Symbiodiniaceae</taxon>
        <taxon>Durusdinium</taxon>
    </lineage>
</organism>
<name>A0ABP0HVV8_9DINO</name>
<reference evidence="2 3" key="1">
    <citation type="submission" date="2024-02" db="EMBL/GenBank/DDBJ databases">
        <authorList>
            <person name="Chen Y."/>
            <person name="Shah S."/>
            <person name="Dougan E. K."/>
            <person name="Thang M."/>
            <person name="Chan C."/>
        </authorList>
    </citation>
    <scope>NUCLEOTIDE SEQUENCE [LARGE SCALE GENOMIC DNA]</scope>
</reference>